<protein>
    <submittedName>
        <fullName evidence="2">Uncharacterized protein</fullName>
    </submittedName>
</protein>
<reference evidence="2" key="1">
    <citation type="journal article" date="2014" name="Int. J. Syst. Evol. Microbiol.">
        <title>Complete genome sequence of Corynebacterium casei LMG S-19264T (=DSM 44701T), isolated from a smear-ripened cheese.</title>
        <authorList>
            <consortium name="US DOE Joint Genome Institute (JGI-PGF)"/>
            <person name="Walter F."/>
            <person name="Albersmeier A."/>
            <person name="Kalinowski J."/>
            <person name="Ruckert C."/>
        </authorList>
    </citation>
    <scope>NUCLEOTIDE SEQUENCE</scope>
    <source>
        <strain evidence="2">NBRC 110023</strain>
    </source>
</reference>
<keyword evidence="3" id="KW-1185">Reference proteome</keyword>
<proteinExistence type="predicted"/>
<dbReference type="AlphaFoldDB" id="A0AA37SZU2"/>
<feature type="transmembrane region" description="Helical" evidence="1">
    <location>
        <begin position="44"/>
        <end position="63"/>
    </location>
</feature>
<keyword evidence="1" id="KW-0812">Transmembrane</keyword>
<comment type="caution">
    <text evidence="2">The sequence shown here is derived from an EMBL/GenBank/DDBJ whole genome shotgun (WGS) entry which is preliminary data.</text>
</comment>
<sequence length="73" mass="8137">MLLTLFGSAFPVLKSFISINTFILGALGVMLCIMALITSSHEPWLPYVLMLSVTLLIAGWFLVRFSHKTKQAH</sequence>
<gene>
    <name evidence="2" type="ORF">GCM10007852_23320</name>
</gene>
<keyword evidence="1" id="KW-0472">Membrane</keyword>
<name>A0AA37SZU2_9ALTE</name>
<accession>A0AA37SZU2</accession>
<reference evidence="2" key="2">
    <citation type="submission" date="2023-01" db="EMBL/GenBank/DDBJ databases">
        <title>Draft genome sequence of Agaribacter marinus strain NBRC 110023.</title>
        <authorList>
            <person name="Sun Q."/>
            <person name="Mori K."/>
        </authorList>
    </citation>
    <scope>NUCLEOTIDE SEQUENCE</scope>
    <source>
        <strain evidence="2">NBRC 110023</strain>
    </source>
</reference>
<organism evidence="2 3">
    <name type="scientific">Agaribacter marinus</name>
    <dbReference type="NCBI Taxonomy" id="1431249"/>
    <lineage>
        <taxon>Bacteria</taxon>
        <taxon>Pseudomonadati</taxon>
        <taxon>Pseudomonadota</taxon>
        <taxon>Gammaproteobacteria</taxon>
        <taxon>Alteromonadales</taxon>
        <taxon>Alteromonadaceae</taxon>
        <taxon>Agaribacter</taxon>
    </lineage>
</organism>
<dbReference type="EMBL" id="BSOT01000006">
    <property type="protein sequence ID" value="GLR71424.1"/>
    <property type="molecule type" value="Genomic_DNA"/>
</dbReference>
<evidence type="ECO:0000256" key="1">
    <source>
        <dbReference type="SAM" id="Phobius"/>
    </source>
</evidence>
<dbReference type="Proteomes" id="UP001156601">
    <property type="component" value="Unassembled WGS sequence"/>
</dbReference>
<keyword evidence="1" id="KW-1133">Transmembrane helix</keyword>
<evidence type="ECO:0000313" key="2">
    <source>
        <dbReference type="EMBL" id="GLR71424.1"/>
    </source>
</evidence>
<feature type="transmembrane region" description="Helical" evidence="1">
    <location>
        <begin position="12"/>
        <end position="38"/>
    </location>
</feature>
<evidence type="ECO:0000313" key="3">
    <source>
        <dbReference type="Proteomes" id="UP001156601"/>
    </source>
</evidence>